<keyword evidence="2" id="KW-1185">Reference proteome</keyword>
<sequence>MRERHIGSLPRLFAVVALLQHISPALALPPLCTDACEKSLYAVRFTDVEAGAPAPEQICRSGLHHKSMYLCLGLHCSDGDVRLGLDGLNETCAGTLPPRSVVAGYTDDEVARIERIESTVLPPGLNPRGKVILPSDELYAMWEGTLDSVRYVKHHHHTYGWAMSIFWAVVVVIGLGNRFVNHLRCRRGHPSHAAWDRIKADLAIPATFGGRTAQSFGPWGTLPPRIQSLSIFSFLLLNVVLSICGYRYFPGNLYFPSMTKQILRYLSDRTGIISFATFPVIWLFGMRNNVVLWVTGWDFATYNNFHRWAARISTLQAVVHSIGYTVIILREGRWTYFAWWWGLWFWWAGQLATIIMCFLLAFSFYWIRRQQYEIFLALHILLSVLLLFFMLGHVSIFNGQYDLFVWVPLAIWALDRAARLGRILLFNRRFWKPTSKLTYNPTANMVRLTVPCNNSMYKVQPGTYYYLMMLNGANVWESHPFTVASVPPDMGTNDDESLGEEDAPLLALPPLSGEKHAQVIGFLIRPYDSFTSRLRDAAAGSWPDSIPARIAVEGPYGHSRPLHRFTDVCFIVGGSGIVVPLSYMQKLLRSPQVRRVHVHWSVREQTFASEVLEQDLGHLLPSAKLSVSIYMTSSAWAAEGARIVGGAGSPRVDVQRRRIDSGAVVAAAAEQAGKHSLAVIACGPAEMSDRVRRAAVEIMSRGDANLEYFEESFQW</sequence>
<proteinExistence type="predicted"/>
<comment type="caution">
    <text evidence="1">The sequence shown here is derived from an EMBL/GenBank/DDBJ whole genome shotgun (WGS) entry which is preliminary data.</text>
</comment>
<evidence type="ECO:0000313" key="1">
    <source>
        <dbReference type="EMBL" id="KAI9896731.1"/>
    </source>
</evidence>
<accession>A0ACC0USU8</accession>
<name>A0ACC0USU8_9HYPO</name>
<organism evidence="1 2">
    <name type="scientific">Trichothecium roseum</name>
    <dbReference type="NCBI Taxonomy" id="47278"/>
    <lineage>
        <taxon>Eukaryota</taxon>
        <taxon>Fungi</taxon>
        <taxon>Dikarya</taxon>
        <taxon>Ascomycota</taxon>
        <taxon>Pezizomycotina</taxon>
        <taxon>Sordariomycetes</taxon>
        <taxon>Hypocreomycetidae</taxon>
        <taxon>Hypocreales</taxon>
        <taxon>Hypocreales incertae sedis</taxon>
        <taxon>Trichothecium</taxon>
    </lineage>
</organism>
<dbReference type="Proteomes" id="UP001163324">
    <property type="component" value="Chromosome 9"/>
</dbReference>
<gene>
    <name evidence="1" type="ORF">N3K66_008903</name>
</gene>
<evidence type="ECO:0000313" key="2">
    <source>
        <dbReference type="Proteomes" id="UP001163324"/>
    </source>
</evidence>
<reference evidence="1" key="1">
    <citation type="submission" date="2022-10" db="EMBL/GenBank/DDBJ databases">
        <title>Complete Genome of Trichothecium roseum strain YXFP-22015, a Plant Pathogen Isolated from Citrus.</title>
        <authorList>
            <person name="Wang Y."/>
            <person name="Zhu L."/>
        </authorList>
    </citation>
    <scope>NUCLEOTIDE SEQUENCE</scope>
    <source>
        <strain evidence="1">YXFP-22015</strain>
    </source>
</reference>
<protein>
    <submittedName>
        <fullName evidence="1">Uncharacterized protein</fullName>
    </submittedName>
</protein>
<dbReference type="EMBL" id="CM047948">
    <property type="protein sequence ID" value="KAI9896731.1"/>
    <property type="molecule type" value="Genomic_DNA"/>
</dbReference>